<protein>
    <submittedName>
        <fullName evidence="1">Uncharacterized protein</fullName>
    </submittedName>
</protein>
<proteinExistence type="predicted"/>
<keyword evidence="2" id="KW-1185">Reference proteome</keyword>
<dbReference type="Proteomes" id="UP001231649">
    <property type="component" value="Chromosome 1"/>
</dbReference>
<comment type="caution">
    <text evidence="1">The sequence shown here is derived from an EMBL/GenBank/DDBJ whole genome shotgun (WGS) entry which is preliminary data.</text>
</comment>
<name>A0ACC2RC75_9NEOP</name>
<organism evidence="1 2">
    <name type="scientific">Mythimna loreyi</name>
    <dbReference type="NCBI Taxonomy" id="667449"/>
    <lineage>
        <taxon>Eukaryota</taxon>
        <taxon>Metazoa</taxon>
        <taxon>Ecdysozoa</taxon>
        <taxon>Arthropoda</taxon>
        <taxon>Hexapoda</taxon>
        <taxon>Insecta</taxon>
        <taxon>Pterygota</taxon>
        <taxon>Neoptera</taxon>
        <taxon>Endopterygota</taxon>
        <taxon>Lepidoptera</taxon>
        <taxon>Glossata</taxon>
        <taxon>Ditrysia</taxon>
        <taxon>Noctuoidea</taxon>
        <taxon>Noctuidae</taxon>
        <taxon>Noctuinae</taxon>
        <taxon>Hadenini</taxon>
        <taxon>Mythimna</taxon>
    </lineage>
</organism>
<accession>A0ACC2RC75</accession>
<evidence type="ECO:0000313" key="2">
    <source>
        <dbReference type="Proteomes" id="UP001231649"/>
    </source>
</evidence>
<gene>
    <name evidence="1" type="ORF">PYW08_000347</name>
</gene>
<dbReference type="EMBL" id="CM056777">
    <property type="protein sequence ID" value="KAJ8737752.1"/>
    <property type="molecule type" value="Genomic_DNA"/>
</dbReference>
<sequence>MSANRKGQGHGGKSEKESLVLDRQGKLLDHWQILVLSYVFFKSTNIPKGVDPTPSTVRRRLPCNGTAPPPADGAAPCRATASCTDVLTIVEAYSVACLGVTSLDWERLGVAAIEELAFEIARKAFQRSENIVFLNLIDHLQERFEAGEKRAVVLGEVLAYRGRYADAARSYHSVGRDERALNLYVDLRMFNKAQEYVGEGEGLAALARRRAEWARHVNEPRAAAEMYLAAGDVKRAAELMAETGRRDMLIELARKLDKGSSGSLHYVAEALVKAGEPATAADVYQRLGDYTKVAQLAVAAGEWSRAFALAREHAECKREVYLPYAHRMAQENKFVDAQKAYHMAGETTTAMRVFTILVGNAVAEERFSDAGYLHHLLATQCLETAAAATTDKERNSSLRAFVYNDRLARIYHAYDVVHRCVHEPFSLSQPEALLNAARYILALIDAEPPTGVSMFCLYLCLSKQAKALNANTLARQMLDKILGLQIPHKFQTEETSEYHHYDDERGDE</sequence>
<reference evidence="1" key="1">
    <citation type="submission" date="2023-03" db="EMBL/GenBank/DDBJ databases">
        <title>Chromosome-level genomes of two armyworms, Mythimna separata and Mythimna loreyi, provide insights into the biosynthesis and reception of sex pheromones.</title>
        <authorList>
            <person name="Zhao H."/>
        </authorList>
    </citation>
    <scope>NUCLEOTIDE SEQUENCE</scope>
    <source>
        <strain evidence="1">BeijingLab</strain>
    </source>
</reference>
<evidence type="ECO:0000313" key="1">
    <source>
        <dbReference type="EMBL" id="KAJ8737752.1"/>
    </source>
</evidence>